<accession>A0AAE0M2L3</accession>
<dbReference type="PANTHER" id="PTHR21310:SF13">
    <property type="entry name" value="AMINOGLYCOSIDE PHOSPHOTRANSFERASE DOMAIN-CONTAINING PROTEIN"/>
    <property type="match status" value="1"/>
</dbReference>
<reference evidence="3" key="2">
    <citation type="submission" date="2023-06" db="EMBL/GenBank/DDBJ databases">
        <authorList>
            <consortium name="Lawrence Berkeley National Laboratory"/>
            <person name="Haridas S."/>
            <person name="Hensen N."/>
            <person name="Bonometti L."/>
            <person name="Westerberg I."/>
            <person name="Brannstrom I.O."/>
            <person name="Guillou S."/>
            <person name="Cros-Aarteil S."/>
            <person name="Calhoun S."/>
            <person name="Kuo A."/>
            <person name="Mondo S."/>
            <person name="Pangilinan J."/>
            <person name="Riley R."/>
            <person name="Labutti K."/>
            <person name="Andreopoulos B."/>
            <person name="Lipzen A."/>
            <person name="Chen C."/>
            <person name="Yanf M."/>
            <person name="Daum C."/>
            <person name="Ng V."/>
            <person name="Clum A."/>
            <person name="Steindorff A."/>
            <person name="Ohm R."/>
            <person name="Martin F."/>
            <person name="Silar P."/>
            <person name="Natvig D."/>
            <person name="Lalanne C."/>
            <person name="Gautier V."/>
            <person name="Ament-Velasquez S.L."/>
            <person name="Kruys A."/>
            <person name="Hutchinson M.I."/>
            <person name="Powell A.J."/>
            <person name="Barry K."/>
            <person name="Miller A.N."/>
            <person name="Grigoriev I.V."/>
            <person name="Debuchy R."/>
            <person name="Gladieux P."/>
            <person name="Thoren M.H."/>
            <person name="Johannesson H."/>
        </authorList>
    </citation>
    <scope>NUCLEOTIDE SEQUENCE</scope>
    <source>
        <strain evidence="3">CBS 118394</strain>
    </source>
</reference>
<gene>
    <name evidence="3" type="ORF">B0H66DRAFT_478142</name>
</gene>
<organism evidence="3 4">
    <name type="scientific">Apodospora peruviana</name>
    <dbReference type="NCBI Taxonomy" id="516989"/>
    <lineage>
        <taxon>Eukaryota</taxon>
        <taxon>Fungi</taxon>
        <taxon>Dikarya</taxon>
        <taxon>Ascomycota</taxon>
        <taxon>Pezizomycotina</taxon>
        <taxon>Sordariomycetes</taxon>
        <taxon>Sordariomycetidae</taxon>
        <taxon>Sordariales</taxon>
        <taxon>Lasiosphaeriaceae</taxon>
        <taxon>Apodospora</taxon>
    </lineage>
</organism>
<dbReference type="InterPro" id="IPR051678">
    <property type="entry name" value="AGP_Transferase"/>
</dbReference>
<feature type="compositionally biased region" description="Acidic residues" evidence="1">
    <location>
        <begin position="461"/>
        <end position="551"/>
    </location>
</feature>
<protein>
    <recommendedName>
        <fullName evidence="2">Aminoglycoside phosphotransferase domain-containing protein</fullName>
    </recommendedName>
</protein>
<dbReference type="InterPro" id="IPR002575">
    <property type="entry name" value="Aminoglycoside_PTrfase"/>
</dbReference>
<feature type="domain" description="Aminoglycoside phosphotransferase" evidence="2">
    <location>
        <begin position="273"/>
        <end position="353"/>
    </location>
</feature>
<dbReference type="AlphaFoldDB" id="A0AAE0M2L3"/>
<name>A0AAE0M2L3_9PEZI</name>
<evidence type="ECO:0000313" key="4">
    <source>
        <dbReference type="Proteomes" id="UP001283341"/>
    </source>
</evidence>
<evidence type="ECO:0000256" key="1">
    <source>
        <dbReference type="SAM" id="MobiDB-lite"/>
    </source>
</evidence>
<dbReference type="Gene3D" id="3.90.1200.10">
    <property type="match status" value="1"/>
</dbReference>
<dbReference type="InterPro" id="IPR011009">
    <property type="entry name" value="Kinase-like_dom_sf"/>
</dbReference>
<dbReference type="Gene3D" id="3.30.200.20">
    <property type="entry name" value="Phosphorylase Kinase, domain 1"/>
    <property type="match status" value="1"/>
</dbReference>
<sequence>MADNIAAQGVPKRVHFDQTPHNSTLIQHRHCWKVDDSGTLDPAWPREPDVTVARALAVAHLPHEYADAAIAPFAQGAFHCLYTITAASAASPQPQYLMRVALPADPFFKIESEVATMEYVREHSSLPIPRVIAFCSDASNPLGFEWILMEKIVDGVPLDDVWDDMTFEAKTKLTLDFAHRIKPLMDLRFSLLGNIYFSDVWNEFIIVNNNNTDVDIGVGSKYAIGRMVHPRFFAGKRLFLPADRGPFRSSRDLVMAEMSMVRQTISHLAPLPGMDYYSAVDEFLARDHPQVLDTFDRLYQAATKTTHFFPADPEEKDNSPNILWHDDLSGKNVLVNPGTHELVGVIDWESTCVVPTWDREVAQGGVPYFLRGIEASEPEPMPVGTAPEDAWRWTEIQKDWDLVMLRKRYHEIVGPVFEVDEVLNKYGAVRPGPLGMKRTLSDALGDFEEHWMGTRYMLSQLDDDDDDDDDDGENSDGSEDEDEDDSDADDDDDDDDYDDGEDSDGSEDEDEDDSDADDGDDDDDDDDDDDGEDSDGSEDEDEDDSDADVEMEDKSASEDDATAASPVTDGEALEEEQLHSWWGVGACALLMVGLHFIGKSIHTCSR</sequence>
<dbReference type="Pfam" id="PF01636">
    <property type="entry name" value="APH"/>
    <property type="match status" value="1"/>
</dbReference>
<reference evidence="3" key="1">
    <citation type="journal article" date="2023" name="Mol. Phylogenet. Evol.">
        <title>Genome-scale phylogeny and comparative genomics of the fungal order Sordariales.</title>
        <authorList>
            <person name="Hensen N."/>
            <person name="Bonometti L."/>
            <person name="Westerberg I."/>
            <person name="Brannstrom I.O."/>
            <person name="Guillou S."/>
            <person name="Cros-Aarteil S."/>
            <person name="Calhoun S."/>
            <person name="Haridas S."/>
            <person name="Kuo A."/>
            <person name="Mondo S."/>
            <person name="Pangilinan J."/>
            <person name="Riley R."/>
            <person name="LaButti K."/>
            <person name="Andreopoulos B."/>
            <person name="Lipzen A."/>
            <person name="Chen C."/>
            <person name="Yan M."/>
            <person name="Daum C."/>
            <person name="Ng V."/>
            <person name="Clum A."/>
            <person name="Steindorff A."/>
            <person name="Ohm R.A."/>
            <person name="Martin F."/>
            <person name="Silar P."/>
            <person name="Natvig D.O."/>
            <person name="Lalanne C."/>
            <person name="Gautier V."/>
            <person name="Ament-Velasquez S.L."/>
            <person name="Kruys A."/>
            <person name="Hutchinson M.I."/>
            <person name="Powell A.J."/>
            <person name="Barry K."/>
            <person name="Miller A.N."/>
            <person name="Grigoriev I.V."/>
            <person name="Debuchy R."/>
            <person name="Gladieux P."/>
            <person name="Hiltunen Thoren M."/>
            <person name="Johannesson H."/>
        </authorList>
    </citation>
    <scope>NUCLEOTIDE SEQUENCE</scope>
    <source>
        <strain evidence="3">CBS 118394</strain>
    </source>
</reference>
<keyword evidence="4" id="KW-1185">Reference proteome</keyword>
<dbReference type="SUPFAM" id="SSF56112">
    <property type="entry name" value="Protein kinase-like (PK-like)"/>
    <property type="match status" value="1"/>
</dbReference>
<proteinExistence type="predicted"/>
<comment type="caution">
    <text evidence="3">The sequence shown here is derived from an EMBL/GenBank/DDBJ whole genome shotgun (WGS) entry which is preliminary data.</text>
</comment>
<evidence type="ECO:0000313" key="3">
    <source>
        <dbReference type="EMBL" id="KAK3316862.1"/>
    </source>
</evidence>
<dbReference type="PANTHER" id="PTHR21310">
    <property type="entry name" value="AMINOGLYCOSIDE PHOSPHOTRANSFERASE-RELATED-RELATED"/>
    <property type="match status" value="1"/>
</dbReference>
<feature type="region of interest" description="Disordered" evidence="1">
    <location>
        <begin position="460"/>
        <end position="572"/>
    </location>
</feature>
<dbReference type="Proteomes" id="UP001283341">
    <property type="component" value="Unassembled WGS sequence"/>
</dbReference>
<evidence type="ECO:0000259" key="2">
    <source>
        <dbReference type="Pfam" id="PF01636"/>
    </source>
</evidence>
<dbReference type="EMBL" id="JAUEDM010000005">
    <property type="protein sequence ID" value="KAK3316862.1"/>
    <property type="molecule type" value="Genomic_DNA"/>
</dbReference>